<proteinExistence type="predicted"/>
<sequence length="359" mass="41176">MSNPHQELTSPKANDFCKELASPKQTALGKDNLNSLIVDSLQKTIWLSIHHVIAMKHWLFQSKRLLIKKLSDVVKLRALIDGKRVVVSEDVIRHDLRLDDADGVECLPNVEIFTELTRMGYEKPPPKLTMVRNVDNPSKFLMYPRFLQVIINAQVDDLSSHTNQYTSPVLTQKVFANIRRVGKGYLGVDTPLFAKMLVQPQSPGVEEEVEVEGQEVREGEEIKVFWFKVIKKGGKIVDIDADEDITLVDDETQVDLGVGLQGRTDDVSVSKEVSDVEPTMFDDEEEKDDLEKAKVLKKHYEDKQENIDWNTISEQIQEKQLDNIRKYQSLKREPISVAQARKNMIIYLKNMVGYKMEHF</sequence>
<organism evidence="1">
    <name type="scientific">Tanacetum cinerariifolium</name>
    <name type="common">Dalmatian daisy</name>
    <name type="synonym">Chrysanthemum cinerariifolium</name>
    <dbReference type="NCBI Taxonomy" id="118510"/>
    <lineage>
        <taxon>Eukaryota</taxon>
        <taxon>Viridiplantae</taxon>
        <taxon>Streptophyta</taxon>
        <taxon>Embryophyta</taxon>
        <taxon>Tracheophyta</taxon>
        <taxon>Spermatophyta</taxon>
        <taxon>Magnoliopsida</taxon>
        <taxon>eudicotyledons</taxon>
        <taxon>Gunneridae</taxon>
        <taxon>Pentapetalae</taxon>
        <taxon>asterids</taxon>
        <taxon>campanulids</taxon>
        <taxon>Asterales</taxon>
        <taxon>Asteraceae</taxon>
        <taxon>Asteroideae</taxon>
        <taxon>Anthemideae</taxon>
        <taxon>Anthemidinae</taxon>
        <taxon>Tanacetum</taxon>
    </lineage>
</organism>
<reference evidence="1" key="1">
    <citation type="journal article" date="2019" name="Sci. Rep.">
        <title>Draft genome of Tanacetum cinerariifolium, the natural source of mosquito coil.</title>
        <authorList>
            <person name="Yamashiro T."/>
            <person name="Shiraishi A."/>
            <person name="Satake H."/>
            <person name="Nakayama K."/>
        </authorList>
    </citation>
    <scope>NUCLEOTIDE SEQUENCE</scope>
</reference>
<evidence type="ECO:0000313" key="1">
    <source>
        <dbReference type="EMBL" id="GFA48049.1"/>
    </source>
</evidence>
<dbReference type="AlphaFoldDB" id="A0A699JN53"/>
<accession>A0A699JN53</accession>
<comment type="caution">
    <text evidence="1">The sequence shown here is derived from an EMBL/GenBank/DDBJ whole genome shotgun (WGS) entry which is preliminary data.</text>
</comment>
<feature type="non-terminal residue" evidence="1">
    <location>
        <position position="359"/>
    </location>
</feature>
<protein>
    <submittedName>
        <fullName evidence="1">Uncharacterized protein</fullName>
    </submittedName>
</protein>
<gene>
    <name evidence="1" type="ORF">Tci_620021</name>
</gene>
<dbReference type="EMBL" id="BKCJ010431460">
    <property type="protein sequence ID" value="GFA48049.1"/>
    <property type="molecule type" value="Genomic_DNA"/>
</dbReference>
<name>A0A699JN53_TANCI</name>